<dbReference type="KEGG" id="dpx:DAPPUDRAFT_238346"/>
<dbReference type="HOGENOM" id="CLU_2640595_0_0_1"/>
<sequence length="77" mass="8806">MKKVEKVESFADMRRQMGQQNVAFDYRERPTAAIQFTSIHCSPRIKLRKFLTNVAKEKVHYIGAGSPAVPNRPTKNS</sequence>
<evidence type="ECO:0000313" key="1">
    <source>
        <dbReference type="EMBL" id="EFX85048.1"/>
    </source>
</evidence>
<gene>
    <name evidence="1" type="ORF">DAPPUDRAFT_238346</name>
</gene>
<proteinExistence type="predicted"/>
<evidence type="ECO:0000313" key="2">
    <source>
        <dbReference type="Proteomes" id="UP000000305"/>
    </source>
</evidence>
<dbReference type="AlphaFoldDB" id="E9G662"/>
<dbReference type="InParanoid" id="E9G662"/>
<organism evidence="1 2">
    <name type="scientific">Daphnia pulex</name>
    <name type="common">Water flea</name>
    <dbReference type="NCBI Taxonomy" id="6669"/>
    <lineage>
        <taxon>Eukaryota</taxon>
        <taxon>Metazoa</taxon>
        <taxon>Ecdysozoa</taxon>
        <taxon>Arthropoda</taxon>
        <taxon>Crustacea</taxon>
        <taxon>Branchiopoda</taxon>
        <taxon>Diplostraca</taxon>
        <taxon>Cladocera</taxon>
        <taxon>Anomopoda</taxon>
        <taxon>Daphniidae</taxon>
        <taxon>Daphnia</taxon>
    </lineage>
</organism>
<accession>E9G662</accession>
<name>E9G662_DAPPU</name>
<dbReference type="Proteomes" id="UP000000305">
    <property type="component" value="Unassembled WGS sequence"/>
</dbReference>
<dbReference type="EMBL" id="GL732533">
    <property type="protein sequence ID" value="EFX85048.1"/>
    <property type="molecule type" value="Genomic_DNA"/>
</dbReference>
<keyword evidence="2" id="KW-1185">Reference proteome</keyword>
<protein>
    <submittedName>
        <fullName evidence="1">Uncharacterized protein</fullName>
    </submittedName>
</protein>
<reference evidence="1 2" key="1">
    <citation type="journal article" date="2011" name="Science">
        <title>The ecoresponsive genome of Daphnia pulex.</title>
        <authorList>
            <person name="Colbourne J.K."/>
            <person name="Pfrender M.E."/>
            <person name="Gilbert D."/>
            <person name="Thomas W.K."/>
            <person name="Tucker A."/>
            <person name="Oakley T.H."/>
            <person name="Tokishita S."/>
            <person name="Aerts A."/>
            <person name="Arnold G.J."/>
            <person name="Basu M.K."/>
            <person name="Bauer D.J."/>
            <person name="Caceres C.E."/>
            <person name="Carmel L."/>
            <person name="Casola C."/>
            <person name="Choi J.H."/>
            <person name="Detter J.C."/>
            <person name="Dong Q."/>
            <person name="Dusheyko S."/>
            <person name="Eads B.D."/>
            <person name="Frohlich T."/>
            <person name="Geiler-Samerotte K.A."/>
            <person name="Gerlach D."/>
            <person name="Hatcher P."/>
            <person name="Jogdeo S."/>
            <person name="Krijgsveld J."/>
            <person name="Kriventseva E.V."/>
            <person name="Kultz D."/>
            <person name="Laforsch C."/>
            <person name="Lindquist E."/>
            <person name="Lopez J."/>
            <person name="Manak J.R."/>
            <person name="Muller J."/>
            <person name="Pangilinan J."/>
            <person name="Patwardhan R.P."/>
            <person name="Pitluck S."/>
            <person name="Pritham E.J."/>
            <person name="Rechtsteiner A."/>
            <person name="Rho M."/>
            <person name="Rogozin I.B."/>
            <person name="Sakarya O."/>
            <person name="Salamov A."/>
            <person name="Schaack S."/>
            <person name="Shapiro H."/>
            <person name="Shiga Y."/>
            <person name="Skalitzky C."/>
            <person name="Smith Z."/>
            <person name="Souvorov A."/>
            <person name="Sung W."/>
            <person name="Tang Z."/>
            <person name="Tsuchiya D."/>
            <person name="Tu H."/>
            <person name="Vos H."/>
            <person name="Wang M."/>
            <person name="Wolf Y.I."/>
            <person name="Yamagata H."/>
            <person name="Yamada T."/>
            <person name="Ye Y."/>
            <person name="Shaw J.R."/>
            <person name="Andrews J."/>
            <person name="Crease T.J."/>
            <person name="Tang H."/>
            <person name="Lucas S.M."/>
            <person name="Robertson H.M."/>
            <person name="Bork P."/>
            <person name="Koonin E.V."/>
            <person name="Zdobnov E.M."/>
            <person name="Grigoriev I.V."/>
            <person name="Lynch M."/>
            <person name="Boore J.L."/>
        </authorList>
    </citation>
    <scope>NUCLEOTIDE SEQUENCE [LARGE SCALE GENOMIC DNA]</scope>
</reference>